<keyword evidence="1" id="KW-0812">Transmembrane</keyword>
<dbReference type="SMART" id="SM00267">
    <property type="entry name" value="GGDEF"/>
    <property type="match status" value="1"/>
</dbReference>
<dbReference type="RefSeq" id="WP_094094264.1">
    <property type="nucleotide sequence ID" value="NZ_BMHF01000014.1"/>
</dbReference>
<dbReference type="CDD" id="cd00130">
    <property type="entry name" value="PAS"/>
    <property type="match status" value="1"/>
</dbReference>
<dbReference type="Gene3D" id="3.30.70.270">
    <property type="match status" value="1"/>
</dbReference>
<feature type="domain" description="PAC" evidence="2">
    <location>
        <begin position="303"/>
        <end position="356"/>
    </location>
</feature>
<dbReference type="InterPro" id="IPR043128">
    <property type="entry name" value="Rev_trsase/Diguanyl_cyclase"/>
</dbReference>
<dbReference type="PANTHER" id="PTHR45138:SF9">
    <property type="entry name" value="DIGUANYLATE CYCLASE DGCM-RELATED"/>
    <property type="match status" value="1"/>
</dbReference>
<feature type="domain" description="GGDEF" evidence="3">
    <location>
        <begin position="388"/>
        <end position="520"/>
    </location>
</feature>
<dbReference type="Proteomes" id="UP000609323">
    <property type="component" value="Unassembled WGS sequence"/>
</dbReference>
<keyword evidence="1" id="KW-0472">Membrane</keyword>
<dbReference type="Pfam" id="PF16927">
    <property type="entry name" value="HisKA_7TM"/>
    <property type="match status" value="1"/>
</dbReference>
<sequence>MGSFISNYIVIVSLAGILNVLLAFLAYFRRTDFQGTKAFVAIAITSAIYIFGYAVELSSGSLEEIRFWTKIEYIGLPFISPADLILVLYFVGLDKLLNRITLPLLFVIPAISCLLALTNDYHHLLYREMYLHPDAPFPTAEIVMGPWYIVHGSYTFGCLCAGGCIILAKWNSMKHNYKWQMLTLLVGIILPSAASLAYLFGLSPYGMDPVPVVMSVTSTLYIIAIWSRGMLTAAPIARESLFGHLSDGVLVLDLFERLVDYNPAAEQLIHGLNASCIGKPLAPLLEKSSPETLNFILNTDASATAENQVEWKVGEKTYHYLLRCTPLRNNGGRFIGRIVKLTDVTEQTLLQRKLHLMATKDSLTEIYNRGYWMDKARQALASCKESGEPLAVILLDVDHFKSINDRYGHDTGDEALRHIVAICSSLVTEEKPFGRYGGEEFVICLPGTNLDQAGQVAEAIRECIAASPFVAASQQVQITASFGVADHHYGDTLEEMLGAADKALYRSKNGGRNQVYLARSKIPVNKETSSNH</sequence>
<feature type="transmembrane region" description="Helical" evidence="1">
    <location>
        <begin position="100"/>
        <end position="118"/>
    </location>
</feature>
<evidence type="ECO:0000259" key="3">
    <source>
        <dbReference type="PROSITE" id="PS50887"/>
    </source>
</evidence>
<name>A0ABQ1GMD2_9BACL</name>
<dbReference type="PROSITE" id="PS50887">
    <property type="entry name" value="GGDEF"/>
    <property type="match status" value="1"/>
</dbReference>
<dbReference type="EMBL" id="BMHF01000014">
    <property type="protein sequence ID" value="GGA46413.1"/>
    <property type="molecule type" value="Genomic_DNA"/>
</dbReference>
<protein>
    <recommendedName>
        <fullName evidence="6">Diguanylate cyclase</fullName>
    </recommendedName>
</protein>
<evidence type="ECO:0000313" key="4">
    <source>
        <dbReference type="EMBL" id="GGA46413.1"/>
    </source>
</evidence>
<evidence type="ECO:0000313" key="5">
    <source>
        <dbReference type="Proteomes" id="UP000609323"/>
    </source>
</evidence>
<feature type="transmembrane region" description="Helical" evidence="1">
    <location>
        <begin position="147"/>
        <end position="170"/>
    </location>
</feature>
<evidence type="ECO:0008006" key="6">
    <source>
        <dbReference type="Google" id="ProtNLM"/>
    </source>
</evidence>
<organism evidence="4 5">
    <name type="scientific">Paenibacillus physcomitrellae</name>
    <dbReference type="NCBI Taxonomy" id="1619311"/>
    <lineage>
        <taxon>Bacteria</taxon>
        <taxon>Bacillati</taxon>
        <taxon>Bacillota</taxon>
        <taxon>Bacilli</taxon>
        <taxon>Bacillales</taxon>
        <taxon>Paenibacillaceae</taxon>
        <taxon>Paenibacillus</taxon>
    </lineage>
</organism>
<dbReference type="InterPro" id="IPR029787">
    <property type="entry name" value="Nucleotide_cyclase"/>
</dbReference>
<dbReference type="SUPFAM" id="SSF55785">
    <property type="entry name" value="PYP-like sensor domain (PAS domain)"/>
    <property type="match status" value="1"/>
</dbReference>
<feature type="transmembrane region" description="Helical" evidence="1">
    <location>
        <begin position="35"/>
        <end position="54"/>
    </location>
</feature>
<dbReference type="Pfam" id="PF08448">
    <property type="entry name" value="PAS_4"/>
    <property type="match status" value="1"/>
</dbReference>
<dbReference type="InterPro" id="IPR000014">
    <property type="entry name" value="PAS"/>
</dbReference>
<dbReference type="NCBIfam" id="TIGR00254">
    <property type="entry name" value="GGDEF"/>
    <property type="match status" value="1"/>
</dbReference>
<dbReference type="CDD" id="cd01949">
    <property type="entry name" value="GGDEF"/>
    <property type="match status" value="1"/>
</dbReference>
<dbReference type="PROSITE" id="PS50113">
    <property type="entry name" value="PAC"/>
    <property type="match status" value="1"/>
</dbReference>
<feature type="transmembrane region" description="Helical" evidence="1">
    <location>
        <begin position="74"/>
        <end position="93"/>
    </location>
</feature>
<keyword evidence="5" id="KW-1185">Reference proteome</keyword>
<proteinExistence type="predicted"/>
<dbReference type="Gene3D" id="3.30.450.20">
    <property type="entry name" value="PAS domain"/>
    <property type="match status" value="1"/>
</dbReference>
<feature type="transmembrane region" description="Helical" evidence="1">
    <location>
        <begin position="182"/>
        <end position="200"/>
    </location>
</feature>
<dbReference type="Pfam" id="PF00990">
    <property type="entry name" value="GGDEF"/>
    <property type="match status" value="1"/>
</dbReference>
<accession>A0ABQ1GMD2</accession>
<dbReference type="InterPro" id="IPR050469">
    <property type="entry name" value="Diguanylate_Cyclase"/>
</dbReference>
<dbReference type="InterPro" id="IPR013656">
    <property type="entry name" value="PAS_4"/>
</dbReference>
<evidence type="ECO:0000256" key="1">
    <source>
        <dbReference type="SAM" id="Phobius"/>
    </source>
</evidence>
<dbReference type="SUPFAM" id="SSF55073">
    <property type="entry name" value="Nucleotide cyclase"/>
    <property type="match status" value="1"/>
</dbReference>
<keyword evidence="1" id="KW-1133">Transmembrane helix</keyword>
<reference evidence="5" key="1">
    <citation type="journal article" date="2019" name="Int. J. Syst. Evol. Microbiol.">
        <title>The Global Catalogue of Microorganisms (GCM) 10K type strain sequencing project: providing services to taxonomists for standard genome sequencing and annotation.</title>
        <authorList>
            <consortium name="The Broad Institute Genomics Platform"/>
            <consortium name="The Broad Institute Genome Sequencing Center for Infectious Disease"/>
            <person name="Wu L."/>
            <person name="Ma J."/>
        </authorList>
    </citation>
    <scope>NUCLEOTIDE SEQUENCE [LARGE SCALE GENOMIC DNA]</scope>
    <source>
        <strain evidence="5">CGMCC 1.15044</strain>
    </source>
</reference>
<feature type="transmembrane region" description="Helical" evidence="1">
    <location>
        <begin position="6"/>
        <end position="28"/>
    </location>
</feature>
<dbReference type="PANTHER" id="PTHR45138">
    <property type="entry name" value="REGULATORY COMPONENTS OF SENSORY TRANSDUCTION SYSTEM"/>
    <property type="match status" value="1"/>
</dbReference>
<dbReference type="InterPro" id="IPR035965">
    <property type="entry name" value="PAS-like_dom_sf"/>
</dbReference>
<comment type="caution">
    <text evidence="4">The sequence shown here is derived from an EMBL/GenBank/DDBJ whole genome shotgun (WGS) entry which is preliminary data.</text>
</comment>
<dbReference type="InterPro" id="IPR031621">
    <property type="entry name" value="HisKA_7TM"/>
</dbReference>
<gene>
    <name evidence="4" type="ORF">GCM10010917_34650</name>
</gene>
<dbReference type="InterPro" id="IPR000160">
    <property type="entry name" value="GGDEF_dom"/>
</dbReference>
<evidence type="ECO:0000259" key="2">
    <source>
        <dbReference type="PROSITE" id="PS50113"/>
    </source>
</evidence>
<dbReference type="InterPro" id="IPR000700">
    <property type="entry name" value="PAS-assoc_C"/>
</dbReference>